<gene>
    <name evidence="1" type="ORF">Pmani_009609</name>
</gene>
<dbReference type="AlphaFoldDB" id="A0AAE1Q6M9"/>
<protein>
    <submittedName>
        <fullName evidence="1">Uncharacterized protein</fullName>
    </submittedName>
</protein>
<evidence type="ECO:0000313" key="2">
    <source>
        <dbReference type="Proteomes" id="UP001292094"/>
    </source>
</evidence>
<sequence length="81" mass="8631">MVLVVVVVVVEMDHGYPLVVGGGGGGVRQHSKLTGEVRGTRGVQCVASHQRESISCLSLTPSSLILVSPWFSRHRFNSACV</sequence>
<accession>A0AAE1Q6M9</accession>
<dbReference type="Proteomes" id="UP001292094">
    <property type="component" value="Unassembled WGS sequence"/>
</dbReference>
<evidence type="ECO:0000313" key="1">
    <source>
        <dbReference type="EMBL" id="KAK4319452.1"/>
    </source>
</evidence>
<dbReference type="EMBL" id="JAWZYT010000751">
    <property type="protein sequence ID" value="KAK4319452.1"/>
    <property type="molecule type" value="Genomic_DNA"/>
</dbReference>
<proteinExistence type="predicted"/>
<organism evidence="1 2">
    <name type="scientific">Petrolisthes manimaculis</name>
    <dbReference type="NCBI Taxonomy" id="1843537"/>
    <lineage>
        <taxon>Eukaryota</taxon>
        <taxon>Metazoa</taxon>
        <taxon>Ecdysozoa</taxon>
        <taxon>Arthropoda</taxon>
        <taxon>Crustacea</taxon>
        <taxon>Multicrustacea</taxon>
        <taxon>Malacostraca</taxon>
        <taxon>Eumalacostraca</taxon>
        <taxon>Eucarida</taxon>
        <taxon>Decapoda</taxon>
        <taxon>Pleocyemata</taxon>
        <taxon>Anomura</taxon>
        <taxon>Galatheoidea</taxon>
        <taxon>Porcellanidae</taxon>
        <taxon>Petrolisthes</taxon>
    </lineage>
</organism>
<comment type="caution">
    <text evidence="1">The sequence shown here is derived from an EMBL/GenBank/DDBJ whole genome shotgun (WGS) entry which is preliminary data.</text>
</comment>
<name>A0AAE1Q6M9_9EUCA</name>
<reference evidence="1" key="1">
    <citation type="submission" date="2023-11" db="EMBL/GenBank/DDBJ databases">
        <title>Genome assemblies of two species of porcelain crab, Petrolisthes cinctipes and Petrolisthes manimaculis (Anomura: Porcellanidae).</title>
        <authorList>
            <person name="Angst P."/>
        </authorList>
    </citation>
    <scope>NUCLEOTIDE SEQUENCE</scope>
    <source>
        <strain evidence="1">PB745_02</strain>
        <tissue evidence="1">Gill</tissue>
    </source>
</reference>
<keyword evidence="2" id="KW-1185">Reference proteome</keyword>